<evidence type="ECO:0000313" key="2">
    <source>
        <dbReference type="EMBL" id="HIX81302.1"/>
    </source>
</evidence>
<evidence type="ECO:0000259" key="1">
    <source>
        <dbReference type="PROSITE" id="PS50943"/>
    </source>
</evidence>
<dbReference type="EMBL" id="DXET01000110">
    <property type="protein sequence ID" value="HIX81302.1"/>
    <property type="molecule type" value="Genomic_DNA"/>
</dbReference>
<dbReference type="PROSITE" id="PS50943">
    <property type="entry name" value="HTH_CROC1"/>
    <property type="match status" value="1"/>
</dbReference>
<organism evidence="2 3">
    <name type="scientific">Candidatus Erysipelatoclostridium merdavium</name>
    <dbReference type="NCBI Taxonomy" id="2838566"/>
    <lineage>
        <taxon>Bacteria</taxon>
        <taxon>Bacillati</taxon>
        <taxon>Bacillota</taxon>
        <taxon>Erysipelotrichia</taxon>
        <taxon>Erysipelotrichales</taxon>
        <taxon>Erysipelotrichales incertae sedis</taxon>
    </lineage>
</organism>
<feature type="domain" description="HTH cro/C1-type" evidence="1">
    <location>
        <begin position="10"/>
        <end position="65"/>
    </location>
</feature>
<sequence>MDKVEFSVLLDYLIKNSSYSIKKLAEETNINRTVLQKYISGDRFPSSYANIEKIADKLTLSKQQQEHLYNVYKIEKVGYHKYECLKSIKQIIENISYPKDVSDYDFNIDYTFDSVSNFATNKDELVMIVRYLINQAKQSKSHKIKVYLPKSNEIFKIIFDNLKSNSLLSMELLIKISTTDANQLDNIKQFENLLPIIFLDNCNIRYQYSDLSLMIENPFSFPYLISSDTYTLLINTDLTSGILLEKDINDYLSKQFDNSFNKADPFCKNITSVVDIVNYYVQSYDFSNPNAVNDIRSFSFEPCIVPNLDRYIIQEKYTGPQEYLQFIADFLLTYINKQLTHIKEGKKFVFYFTKSGLKSFYKTGRVSEIPNQFYKPFSKNEVILILKRMLNLAKKHSNYQFYIVKESKFNIPNKFSLVLNNKNDVLFSIGGKNDDTSVSIVLLEPILKNEFYSLTELIELEECYYDFEYSMQYLKDFIKEHR</sequence>
<name>A0A9D1XKV0_9FIRM</name>
<comment type="caution">
    <text evidence="2">The sequence shown here is derived from an EMBL/GenBank/DDBJ whole genome shotgun (WGS) entry which is preliminary data.</text>
</comment>
<dbReference type="AlphaFoldDB" id="A0A9D1XKV0"/>
<dbReference type="InterPro" id="IPR010982">
    <property type="entry name" value="Lambda_DNA-bd_dom_sf"/>
</dbReference>
<reference evidence="2" key="1">
    <citation type="journal article" date="2021" name="PeerJ">
        <title>Extensive microbial diversity within the chicken gut microbiome revealed by metagenomics and culture.</title>
        <authorList>
            <person name="Gilroy R."/>
            <person name="Ravi A."/>
            <person name="Getino M."/>
            <person name="Pursley I."/>
            <person name="Horton D.L."/>
            <person name="Alikhan N.F."/>
            <person name="Baker D."/>
            <person name="Gharbi K."/>
            <person name="Hall N."/>
            <person name="Watson M."/>
            <person name="Adriaenssens E.M."/>
            <person name="Foster-Nyarko E."/>
            <person name="Jarju S."/>
            <person name="Secka A."/>
            <person name="Antonio M."/>
            <person name="Oren A."/>
            <person name="Chaudhuri R.R."/>
            <person name="La Ragione R."/>
            <person name="Hildebrand F."/>
            <person name="Pallen M.J."/>
        </authorList>
    </citation>
    <scope>NUCLEOTIDE SEQUENCE</scope>
    <source>
        <strain evidence="2">ChiGjej1B1-14440</strain>
    </source>
</reference>
<proteinExistence type="predicted"/>
<protein>
    <recommendedName>
        <fullName evidence="1">HTH cro/C1-type domain-containing protein</fullName>
    </recommendedName>
</protein>
<evidence type="ECO:0000313" key="3">
    <source>
        <dbReference type="Proteomes" id="UP000886724"/>
    </source>
</evidence>
<dbReference type="InterPro" id="IPR001387">
    <property type="entry name" value="Cro/C1-type_HTH"/>
</dbReference>
<dbReference type="Proteomes" id="UP000886724">
    <property type="component" value="Unassembled WGS sequence"/>
</dbReference>
<accession>A0A9D1XKV0</accession>
<reference evidence="2" key="2">
    <citation type="submission" date="2021-04" db="EMBL/GenBank/DDBJ databases">
        <authorList>
            <person name="Gilroy R."/>
        </authorList>
    </citation>
    <scope>NUCLEOTIDE SEQUENCE</scope>
    <source>
        <strain evidence="2">ChiGjej1B1-14440</strain>
    </source>
</reference>
<dbReference type="GO" id="GO:0003677">
    <property type="term" value="F:DNA binding"/>
    <property type="evidence" value="ECO:0007669"/>
    <property type="project" value="InterPro"/>
</dbReference>
<dbReference type="SUPFAM" id="SSF47413">
    <property type="entry name" value="lambda repressor-like DNA-binding domains"/>
    <property type="match status" value="1"/>
</dbReference>
<gene>
    <name evidence="2" type="ORF">H9980_04930</name>
</gene>